<dbReference type="RefSeq" id="WP_182529453.1">
    <property type="nucleotide sequence ID" value="NZ_JACGXL010000001.1"/>
</dbReference>
<evidence type="ECO:0000313" key="2">
    <source>
        <dbReference type="Proteomes" id="UP000550401"/>
    </source>
</evidence>
<gene>
    <name evidence="1" type="ORF">FHW12_000556</name>
</gene>
<dbReference type="EMBL" id="JACGXL010000001">
    <property type="protein sequence ID" value="MBA8886365.1"/>
    <property type="molecule type" value="Genomic_DNA"/>
</dbReference>
<proteinExistence type="predicted"/>
<dbReference type="AlphaFoldDB" id="A0A839ERI6"/>
<dbReference type="Proteomes" id="UP000550401">
    <property type="component" value="Unassembled WGS sequence"/>
</dbReference>
<sequence>MSYVVISSFENVATGDLQAQGEAIAVFDAEAPARAHLANRSGALAKAVLAARAGDAGATFVTWTLMLRMPLDVAGVEEALEDLELVIEETESVDDPFGELVVAYEGRRHEPAGDSELPQAQALRELEAWLT</sequence>
<keyword evidence="2" id="KW-1185">Reference proteome</keyword>
<comment type="caution">
    <text evidence="1">The sequence shown here is derived from an EMBL/GenBank/DDBJ whole genome shotgun (WGS) entry which is preliminary data.</text>
</comment>
<organism evidence="1 2">
    <name type="scientific">Dokdonella fugitiva</name>
    <dbReference type="NCBI Taxonomy" id="328517"/>
    <lineage>
        <taxon>Bacteria</taxon>
        <taxon>Pseudomonadati</taxon>
        <taxon>Pseudomonadota</taxon>
        <taxon>Gammaproteobacteria</taxon>
        <taxon>Lysobacterales</taxon>
        <taxon>Rhodanobacteraceae</taxon>
        <taxon>Dokdonella</taxon>
    </lineage>
</organism>
<protein>
    <submittedName>
        <fullName evidence="1">Uncharacterized protein</fullName>
    </submittedName>
</protein>
<accession>A0A839ERI6</accession>
<evidence type="ECO:0000313" key="1">
    <source>
        <dbReference type="EMBL" id="MBA8886365.1"/>
    </source>
</evidence>
<name>A0A839ERI6_9GAMM</name>
<reference evidence="1 2" key="1">
    <citation type="submission" date="2020-07" db="EMBL/GenBank/DDBJ databases">
        <title>Genomic Encyclopedia of Type Strains, Phase IV (KMG-V): Genome sequencing to study the core and pangenomes of soil and plant-associated prokaryotes.</title>
        <authorList>
            <person name="Whitman W."/>
        </authorList>
    </citation>
    <scope>NUCLEOTIDE SEQUENCE [LARGE SCALE GENOMIC DNA]</scope>
    <source>
        <strain evidence="1 2">RH2WT43</strain>
    </source>
</reference>